<proteinExistence type="predicted"/>
<sequence length="151" mass="17499">MTAVIQIGKMRAGHGAKFPKYFCPYKFYLQVKITSYEGCRITLATSILPESALQTTEVQDIRTAAGFTLHYAVCTRDVQLVNVIRTLLKRILSNPCDLRTYKNHNKNVQTKFWLAQQFGSHKRKDRKLKMPVKCRTFNHLYKILCLLQMAI</sequence>
<dbReference type="AlphaFoldDB" id="A0A3Q3JBV8"/>
<keyword evidence="2" id="KW-1185">Reference proteome</keyword>
<name>A0A3Q3JBV8_MONAL</name>
<dbReference type="Ensembl" id="ENSMALT00000011351.1">
    <property type="protein sequence ID" value="ENSMALP00000011112.1"/>
    <property type="gene ID" value="ENSMALG00000007923.1"/>
</dbReference>
<reference evidence="1" key="2">
    <citation type="submission" date="2025-09" db="UniProtKB">
        <authorList>
            <consortium name="Ensembl"/>
        </authorList>
    </citation>
    <scope>IDENTIFICATION</scope>
</reference>
<dbReference type="Proteomes" id="UP000261600">
    <property type="component" value="Unplaced"/>
</dbReference>
<evidence type="ECO:0000313" key="1">
    <source>
        <dbReference type="Ensembl" id="ENSMALP00000011112.1"/>
    </source>
</evidence>
<accession>A0A3Q3JBV8</accession>
<protein>
    <submittedName>
        <fullName evidence="1">Uncharacterized protein</fullName>
    </submittedName>
</protein>
<organism evidence="1 2">
    <name type="scientific">Monopterus albus</name>
    <name type="common">Swamp eel</name>
    <dbReference type="NCBI Taxonomy" id="43700"/>
    <lineage>
        <taxon>Eukaryota</taxon>
        <taxon>Metazoa</taxon>
        <taxon>Chordata</taxon>
        <taxon>Craniata</taxon>
        <taxon>Vertebrata</taxon>
        <taxon>Euteleostomi</taxon>
        <taxon>Actinopterygii</taxon>
        <taxon>Neopterygii</taxon>
        <taxon>Teleostei</taxon>
        <taxon>Neoteleostei</taxon>
        <taxon>Acanthomorphata</taxon>
        <taxon>Anabantaria</taxon>
        <taxon>Synbranchiformes</taxon>
        <taxon>Synbranchidae</taxon>
        <taxon>Monopterus</taxon>
    </lineage>
</organism>
<evidence type="ECO:0000313" key="2">
    <source>
        <dbReference type="Proteomes" id="UP000261600"/>
    </source>
</evidence>
<reference evidence="1" key="1">
    <citation type="submission" date="2025-08" db="UniProtKB">
        <authorList>
            <consortium name="Ensembl"/>
        </authorList>
    </citation>
    <scope>IDENTIFICATION</scope>
</reference>